<evidence type="ECO:0000313" key="2">
    <source>
        <dbReference type="EMBL" id="RHC67485.1"/>
    </source>
</evidence>
<accession>A0A414B8T5</accession>
<dbReference type="Pfam" id="PF13175">
    <property type="entry name" value="AAA_15"/>
    <property type="match status" value="2"/>
</dbReference>
<dbReference type="Gene3D" id="3.40.50.300">
    <property type="entry name" value="P-loop containing nucleotide triphosphate hydrolases"/>
    <property type="match status" value="1"/>
</dbReference>
<feature type="domain" description="Endonuclease GajA/Old nuclease/RecF-like AAA" evidence="1">
    <location>
        <begin position="411"/>
        <end position="519"/>
    </location>
</feature>
<dbReference type="InterPro" id="IPR027417">
    <property type="entry name" value="P-loop_NTPase"/>
</dbReference>
<evidence type="ECO:0000259" key="1">
    <source>
        <dbReference type="Pfam" id="PF13175"/>
    </source>
</evidence>
<dbReference type="Proteomes" id="UP000284621">
    <property type="component" value="Unassembled WGS sequence"/>
</dbReference>
<dbReference type="SUPFAM" id="SSF52540">
    <property type="entry name" value="P-loop containing nucleoside triphosphate hydrolases"/>
    <property type="match status" value="1"/>
</dbReference>
<sequence>MGYSLNEIIINNFKSFKREQHIKISDMSVFMGANSSGKSTALQALLLLKQTVECNSSDIDLLLSGKYVTLGTYEDICNDETQNQIVIGLGFLGESPLEEDAKENVQYNVKWQFVKAGDKSGHIKLNKIVFETDSNIKVSLCYHKQTNLYQCYIENRATRFFYEINNLIIKNKYISYGIQHNRAFAEFLQYISEELIENKKKNVRISKDEFVMGDAITNFIFKFARKGLGKLNIQKGYRKEEELAKKILDLIDEYARYLMPEYSSIDEMVPVEYLKTSIVSSLLERGNYTNVNKNVEGFYKRYIELSDLKEEYAIALASGMYPFYTEIDDKNSALSNIYLFQDIYDTVNVEILNKIFYVGPLREKPQGLYNIGFESIPRYVGPTGANFASVLLNERKEKMFIFPEEISEGTLSEALDEWACYINVADSISIMQSNSFGFNVHISNTQRVDSDIMNVGIGTSQVLPVLIMGLIAEKGETLIFEQPELHLHPYSQSRLADFFIALAKNGRKVIVESHSEYLVLRLRYFVASGIVNPEMIKVNFFKNEDGTEIKEGVLTGNGMLEYPDDFKDETQRLLSELLMVNFKKE</sequence>
<dbReference type="EMBL" id="QSID01000002">
    <property type="protein sequence ID" value="RHC67485.1"/>
    <property type="molecule type" value="Genomic_DNA"/>
</dbReference>
<protein>
    <recommendedName>
        <fullName evidence="1">Endonuclease GajA/Old nuclease/RecF-like AAA domain-containing protein</fullName>
    </recommendedName>
</protein>
<feature type="domain" description="Endonuclease GajA/Old nuclease/RecF-like AAA" evidence="1">
    <location>
        <begin position="5"/>
        <end position="224"/>
    </location>
</feature>
<dbReference type="InterPro" id="IPR041685">
    <property type="entry name" value="AAA_GajA/Old/RecF-like"/>
</dbReference>
<dbReference type="InterPro" id="IPR051396">
    <property type="entry name" value="Bact_Antivir_Def_Nuclease"/>
</dbReference>
<dbReference type="PANTHER" id="PTHR43581">
    <property type="entry name" value="ATP/GTP PHOSPHATASE"/>
    <property type="match status" value="1"/>
</dbReference>
<dbReference type="PANTHER" id="PTHR43581:SF2">
    <property type="entry name" value="EXCINUCLEASE ATPASE SUBUNIT"/>
    <property type="match status" value="1"/>
</dbReference>
<evidence type="ECO:0000313" key="3">
    <source>
        <dbReference type="Proteomes" id="UP000284621"/>
    </source>
</evidence>
<gene>
    <name evidence="2" type="ORF">DW833_02230</name>
</gene>
<name>A0A414B8T5_9FIRM</name>
<keyword evidence="3" id="KW-1185">Reference proteome</keyword>
<proteinExistence type="predicted"/>
<dbReference type="RefSeq" id="WP_118380439.1">
    <property type="nucleotide sequence ID" value="NZ_CABJFJ010000002.1"/>
</dbReference>
<organism evidence="2 3">
    <name type="scientific">Anaerobutyricum hallii</name>
    <dbReference type="NCBI Taxonomy" id="39488"/>
    <lineage>
        <taxon>Bacteria</taxon>
        <taxon>Bacillati</taxon>
        <taxon>Bacillota</taxon>
        <taxon>Clostridia</taxon>
        <taxon>Lachnospirales</taxon>
        <taxon>Lachnospiraceae</taxon>
        <taxon>Anaerobutyricum</taxon>
    </lineage>
</organism>
<reference evidence="2 3" key="1">
    <citation type="submission" date="2018-08" db="EMBL/GenBank/DDBJ databases">
        <title>A genome reference for cultivated species of the human gut microbiota.</title>
        <authorList>
            <person name="Zou Y."/>
            <person name="Xue W."/>
            <person name="Luo G."/>
        </authorList>
    </citation>
    <scope>NUCLEOTIDE SEQUENCE [LARGE SCALE GENOMIC DNA]</scope>
    <source>
        <strain evidence="2 3">AM34-3LB</strain>
    </source>
</reference>
<dbReference type="AlphaFoldDB" id="A0A414B8T5"/>
<comment type="caution">
    <text evidence="2">The sequence shown here is derived from an EMBL/GenBank/DDBJ whole genome shotgun (WGS) entry which is preliminary data.</text>
</comment>